<organism evidence="1 2">
    <name type="scientific">Microbacterium terrae</name>
    <dbReference type="NCBI Taxonomy" id="69369"/>
    <lineage>
        <taxon>Bacteria</taxon>
        <taxon>Bacillati</taxon>
        <taxon>Actinomycetota</taxon>
        <taxon>Actinomycetes</taxon>
        <taxon>Micrococcales</taxon>
        <taxon>Microbacteriaceae</taxon>
        <taxon>Microbacterium</taxon>
    </lineage>
</organism>
<sequence>MSTHNFGALRSAVIEASLAARWAQAVEEWEVVSVEEDPRATGICVCGKTGLVYLYTIHNRQTQQTLFPIGSSCVNLFEVEELDATVAVLRRLFDLRAAFAKGERVELTSEYFSRALLADLWQNGAFPANEYNRSNGDNDYKFLLDLFNQRHDFTENEKRKVWVLLNRTVRSFVMSDERLA</sequence>
<proteinExistence type="predicted"/>
<comment type="caution">
    <text evidence="1">The sequence shown here is derived from an EMBL/GenBank/DDBJ whole genome shotgun (WGS) entry which is preliminary data.</text>
</comment>
<dbReference type="PATRIC" id="fig|92835.4.peg.413"/>
<dbReference type="AlphaFoldDB" id="A0A0M2HKN7"/>
<evidence type="ECO:0000313" key="1">
    <source>
        <dbReference type="EMBL" id="KJL44932.1"/>
    </source>
</evidence>
<protein>
    <submittedName>
        <fullName evidence="1">Uncharacterized protein</fullName>
    </submittedName>
</protein>
<dbReference type="Proteomes" id="UP000033956">
    <property type="component" value="Unassembled WGS sequence"/>
</dbReference>
<dbReference type="EMBL" id="JYIZ01000028">
    <property type="protein sequence ID" value="KJL44932.1"/>
    <property type="molecule type" value="Genomic_DNA"/>
</dbReference>
<gene>
    <name evidence="1" type="ORF">RS81_00400</name>
</gene>
<reference evidence="1 2" key="1">
    <citation type="submission" date="2015-02" db="EMBL/GenBank/DDBJ databases">
        <title>Draft genome sequences of ten Microbacterium spp. with emphasis on heavy metal contaminated environments.</title>
        <authorList>
            <person name="Corretto E."/>
        </authorList>
    </citation>
    <scope>NUCLEOTIDE SEQUENCE [LARGE SCALE GENOMIC DNA]</scope>
    <source>
        <strain evidence="1 2">DSM 12510</strain>
    </source>
</reference>
<dbReference type="RefSeq" id="WP_045274408.1">
    <property type="nucleotide sequence ID" value="NZ_BAAAUP010000004.1"/>
</dbReference>
<name>A0A0M2HKN7_9MICO</name>
<dbReference type="STRING" id="92835.RS81_00400"/>
<accession>A0A0M2HKN7</accession>
<keyword evidence="2" id="KW-1185">Reference proteome</keyword>
<dbReference type="OrthoDB" id="2329767at2"/>
<evidence type="ECO:0000313" key="2">
    <source>
        <dbReference type="Proteomes" id="UP000033956"/>
    </source>
</evidence>